<reference evidence="2" key="1">
    <citation type="journal article" date="2014" name="Int. J. Syst. Evol. Microbiol.">
        <title>Complete genome sequence of Corynebacterium casei LMG S-19264T (=DSM 44701T), isolated from a smear-ripened cheese.</title>
        <authorList>
            <consortium name="US DOE Joint Genome Institute (JGI-PGF)"/>
            <person name="Walter F."/>
            <person name="Albersmeier A."/>
            <person name="Kalinowski J."/>
            <person name="Ruckert C."/>
        </authorList>
    </citation>
    <scope>NUCLEOTIDE SEQUENCE</scope>
    <source>
        <strain evidence="2">JCM 31311</strain>
    </source>
</reference>
<reference evidence="2" key="2">
    <citation type="submission" date="2020-09" db="EMBL/GenBank/DDBJ databases">
        <authorList>
            <person name="Sun Q."/>
            <person name="Ohkuma M."/>
        </authorList>
    </citation>
    <scope>NUCLEOTIDE SEQUENCE</scope>
    <source>
        <strain evidence="2">JCM 31311</strain>
    </source>
</reference>
<keyword evidence="1" id="KW-0732">Signal</keyword>
<gene>
    <name evidence="2" type="ORF">GCM10008957_03620</name>
</gene>
<dbReference type="Proteomes" id="UP000603865">
    <property type="component" value="Unassembled WGS sequence"/>
</dbReference>
<name>A0A918EZT4_9DEIO</name>
<evidence type="ECO:0008006" key="4">
    <source>
        <dbReference type="Google" id="ProtNLM"/>
    </source>
</evidence>
<dbReference type="EMBL" id="BMQL01000001">
    <property type="protein sequence ID" value="GGQ94713.1"/>
    <property type="molecule type" value="Genomic_DNA"/>
</dbReference>
<evidence type="ECO:0000313" key="2">
    <source>
        <dbReference type="EMBL" id="GGQ94713.1"/>
    </source>
</evidence>
<feature type="signal peptide" evidence="1">
    <location>
        <begin position="1"/>
        <end position="26"/>
    </location>
</feature>
<dbReference type="AlphaFoldDB" id="A0A918EZT4"/>
<feature type="chain" id="PRO_5037116090" description="Organic solvent tolerance-like N-terminal domain-containing protein" evidence="1">
    <location>
        <begin position="27"/>
        <end position="213"/>
    </location>
</feature>
<evidence type="ECO:0000256" key="1">
    <source>
        <dbReference type="SAM" id="SignalP"/>
    </source>
</evidence>
<accession>A0A918EZT4</accession>
<comment type="caution">
    <text evidence="2">The sequence shown here is derived from an EMBL/GenBank/DDBJ whole genome shotgun (WGS) entry which is preliminary data.</text>
</comment>
<sequence length="213" mass="22161">MGMNRVTMNRRLLPLALLLPLSSSLASTFGAFQITPKGNQKINLETGLTELPSGGTAVDSKNGLTLVARRMSFKSGETLSASGVTLTIKDGGALVADAVTFDQRTGMLKATGHLSFKNAQISGLSADSVQIYSLQSAVVASGNVKARTPALKASSIVVLGAGKQILVNGPYTLSSKNTSYANARQDSHLLLSGDVATARPPASLLKPFTPFLK</sequence>
<organism evidence="2 3">
    <name type="scientific">Deinococcus ruber</name>
    <dbReference type="NCBI Taxonomy" id="1848197"/>
    <lineage>
        <taxon>Bacteria</taxon>
        <taxon>Thermotogati</taxon>
        <taxon>Deinococcota</taxon>
        <taxon>Deinococci</taxon>
        <taxon>Deinococcales</taxon>
        <taxon>Deinococcaceae</taxon>
        <taxon>Deinococcus</taxon>
    </lineage>
</organism>
<protein>
    <recommendedName>
        <fullName evidence="4">Organic solvent tolerance-like N-terminal domain-containing protein</fullName>
    </recommendedName>
</protein>
<keyword evidence="3" id="KW-1185">Reference proteome</keyword>
<evidence type="ECO:0000313" key="3">
    <source>
        <dbReference type="Proteomes" id="UP000603865"/>
    </source>
</evidence>
<proteinExistence type="predicted"/>